<evidence type="ECO:0000313" key="2">
    <source>
        <dbReference type="Proteomes" id="UP000198356"/>
    </source>
</evidence>
<keyword evidence="2" id="KW-1185">Reference proteome</keyword>
<organism evidence="1 2">
    <name type="scientific">Granulicella rosea</name>
    <dbReference type="NCBI Taxonomy" id="474952"/>
    <lineage>
        <taxon>Bacteria</taxon>
        <taxon>Pseudomonadati</taxon>
        <taxon>Acidobacteriota</taxon>
        <taxon>Terriglobia</taxon>
        <taxon>Terriglobales</taxon>
        <taxon>Acidobacteriaceae</taxon>
        <taxon>Granulicella</taxon>
    </lineage>
</organism>
<gene>
    <name evidence="1" type="ORF">SAMN05421770_106262</name>
</gene>
<dbReference type="EMBL" id="FZOU01000006">
    <property type="protein sequence ID" value="SNT27677.1"/>
    <property type="molecule type" value="Genomic_DNA"/>
</dbReference>
<dbReference type="Proteomes" id="UP000198356">
    <property type="component" value="Unassembled WGS sequence"/>
</dbReference>
<dbReference type="AlphaFoldDB" id="A0A239LAJ2"/>
<accession>A0A239LAJ2</accession>
<reference evidence="1 2" key="1">
    <citation type="submission" date="2017-06" db="EMBL/GenBank/DDBJ databases">
        <authorList>
            <person name="Kim H.J."/>
            <person name="Triplett B.A."/>
        </authorList>
    </citation>
    <scope>NUCLEOTIDE SEQUENCE [LARGE SCALE GENOMIC DNA]</scope>
    <source>
        <strain evidence="1 2">DSM 18704</strain>
    </source>
</reference>
<sequence>MAVPMLPQDDVEDNDFDTVMLSLYYIPNACDSLT</sequence>
<proteinExistence type="predicted"/>
<name>A0A239LAJ2_9BACT</name>
<protein>
    <submittedName>
        <fullName evidence="1">Uncharacterized protein</fullName>
    </submittedName>
</protein>
<evidence type="ECO:0000313" key="1">
    <source>
        <dbReference type="EMBL" id="SNT27677.1"/>
    </source>
</evidence>